<keyword evidence="10 14" id="KW-0472">Membrane</keyword>
<dbReference type="Gene3D" id="2.60.120.430">
    <property type="entry name" value="Galactose-binding lectin"/>
    <property type="match status" value="2"/>
</dbReference>
<comment type="caution">
    <text evidence="17">The sequence shown here is derived from an EMBL/GenBank/DDBJ whole genome shotgun (WGS) entry which is preliminary data.</text>
</comment>
<keyword evidence="3" id="KW-0808">Transferase</keyword>
<dbReference type="GO" id="GO:0004674">
    <property type="term" value="F:protein serine/threonine kinase activity"/>
    <property type="evidence" value="ECO:0007669"/>
    <property type="project" value="UniProtKB-KW"/>
</dbReference>
<dbReference type="FunFam" id="2.60.120.430:FF:000003">
    <property type="entry name" value="FERONIA receptor-like kinase"/>
    <property type="match status" value="1"/>
</dbReference>
<evidence type="ECO:0000259" key="16">
    <source>
        <dbReference type="PROSITE" id="PS50011"/>
    </source>
</evidence>
<keyword evidence="7 17" id="KW-0418">Kinase</keyword>
<dbReference type="PROSITE" id="PS50011">
    <property type="entry name" value="PROTEIN_KINASE_DOM"/>
    <property type="match status" value="1"/>
</dbReference>
<keyword evidence="2" id="KW-0723">Serine/threonine-protein kinase</keyword>
<comment type="subcellular location">
    <subcellularLocation>
        <location evidence="1">Membrane</location>
        <topology evidence="1">Single-pass type I membrane protein</topology>
    </subcellularLocation>
</comment>
<organism evidence="17 18">
    <name type="scientific">Tripterygium wilfordii</name>
    <name type="common">Thunder God vine</name>
    <dbReference type="NCBI Taxonomy" id="458696"/>
    <lineage>
        <taxon>Eukaryota</taxon>
        <taxon>Viridiplantae</taxon>
        <taxon>Streptophyta</taxon>
        <taxon>Embryophyta</taxon>
        <taxon>Tracheophyta</taxon>
        <taxon>Spermatophyta</taxon>
        <taxon>Magnoliopsida</taxon>
        <taxon>eudicotyledons</taxon>
        <taxon>Gunneridae</taxon>
        <taxon>Pentapetalae</taxon>
        <taxon>rosids</taxon>
        <taxon>fabids</taxon>
        <taxon>Celastrales</taxon>
        <taxon>Celastraceae</taxon>
        <taxon>Tripterygium</taxon>
    </lineage>
</organism>
<feature type="chain" id="PRO_5029647989" evidence="15">
    <location>
        <begin position="29"/>
        <end position="900"/>
    </location>
</feature>
<evidence type="ECO:0000256" key="7">
    <source>
        <dbReference type="ARBA" id="ARBA00022777"/>
    </source>
</evidence>
<sequence>MNSNPLILMITLCFFFLLHHHIITPVSGDYLPVENIALDCGSFTNNNFGRLWIGEWNVNISFSEQQHDSSRTSSPTRPLTQIPSVPYSTARISRSKFTYTFRVIPGPKFVRLYFSPTNYDPDFNRSTGFFSVQAGRFTLLNNFSAALNADSLGLQGFAREFCLFVEDERNLSITFTPSPDISDSYAFINGIEVVSMPDYLYYSAENGTGFKFLGLENPYRIKDDEALELMYRINVGGNDISPSDDTGLYRTWSGDDEYLTDARPSALPVNASINLSFEKIPSYAAPEAVYKTARTMGLNKTTNQNYSITWEFIVDSAFIYLVRLHFCEFQIDVTHVGDRVFEIFIANQTAETQADVIAWTNDGSSTRNGIPIYRDYAVMIGNKGNEKKQNLSIEMHPTPEWRTTYSDSLLNGIEIFKISSNANLAGTNPDPVLKIQPDVVLPNPKPKNKRVTVIAIAAGVIAGMVVFAAVAFLIFRRRRLKVKGSGFSDGDSGWAPLPLSSTMTKSTKTCDSPLPSDLCRHFSLSEIKAATNNFDNVFIIGVGGFGNVYKGFINGGATPVAIKRLDPGSQQGAHEFKNEIEMLSQLRHLHLVSLIGYCVENQEMILVYDYMPRGTLRDHLYNTDNPPLPWNQRLEICIGAARGLHYLHTGAKDKIIHRDVKTTNILLDDKWVAKVSDFGLSKLGPTDASDSHVSTVVKGTFGYLDPEYIRRQQLTEKSDVYSFGVVLLEVLFARPAVQKGKVEKNQVSLAVWAQECFQKRTLDQNIDPYLKAAIAPDCLRKFSEVAVSCLLRDGIERPSMSDVVWGLEFALQLQEGAKEAINLSGAHSVHRQGPTKESSMEEDEINSNDIFSSDGILGFDSKTSGVTTTSSDDRHSSLSDNSERMTSGAVFSELVHPEAR</sequence>
<accession>A0A7J7DRB5</accession>
<dbReference type="Pfam" id="PF12819">
    <property type="entry name" value="Malectin_like"/>
    <property type="match status" value="1"/>
</dbReference>
<feature type="region of interest" description="Disordered" evidence="13">
    <location>
        <begin position="825"/>
        <end position="845"/>
    </location>
</feature>
<dbReference type="InterPro" id="IPR024788">
    <property type="entry name" value="Malectin-like_Carb-bd_dom"/>
</dbReference>
<dbReference type="InterPro" id="IPR000719">
    <property type="entry name" value="Prot_kinase_dom"/>
</dbReference>
<dbReference type="GO" id="GO:0016020">
    <property type="term" value="C:membrane"/>
    <property type="evidence" value="ECO:0007669"/>
    <property type="project" value="UniProtKB-SubCell"/>
</dbReference>
<dbReference type="Gene3D" id="1.10.510.10">
    <property type="entry name" value="Transferase(Phosphotransferase) domain 1"/>
    <property type="match status" value="1"/>
</dbReference>
<evidence type="ECO:0000313" key="17">
    <source>
        <dbReference type="EMBL" id="KAF5748918.1"/>
    </source>
</evidence>
<dbReference type="GO" id="GO:0010038">
    <property type="term" value="P:response to metal ion"/>
    <property type="evidence" value="ECO:0007669"/>
    <property type="project" value="UniProtKB-ARBA"/>
</dbReference>
<evidence type="ECO:0000256" key="10">
    <source>
        <dbReference type="ARBA" id="ARBA00023136"/>
    </source>
</evidence>
<dbReference type="SMART" id="SM00220">
    <property type="entry name" value="S_TKc"/>
    <property type="match status" value="1"/>
</dbReference>
<proteinExistence type="predicted"/>
<keyword evidence="17" id="KW-0675">Receptor</keyword>
<keyword evidence="11" id="KW-0325">Glycoprotein</keyword>
<dbReference type="PROSITE" id="PS00108">
    <property type="entry name" value="PROTEIN_KINASE_ST"/>
    <property type="match status" value="1"/>
</dbReference>
<evidence type="ECO:0000256" key="5">
    <source>
        <dbReference type="ARBA" id="ARBA00022729"/>
    </source>
</evidence>
<evidence type="ECO:0000256" key="4">
    <source>
        <dbReference type="ARBA" id="ARBA00022692"/>
    </source>
</evidence>
<keyword evidence="9 14" id="KW-1133">Transmembrane helix</keyword>
<dbReference type="CDD" id="cd12087">
    <property type="entry name" value="TM_EGFR-like"/>
    <property type="match status" value="1"/>
</dbReference>
<reference evidence="17 18" key="1">
    <citation type="journal article" date="2020" name="Nat. Commun.">
        <title>Genome of Tripterygium wilfordii and identification of cytochrome P450 involved in triptolide biosynthesis.</title>
        <authorList>
            <person name="Tu L."/>
            <person name="Su P."/>
            <person name="Zhang Z."/>
            <person name="Gao L."/>
            <person name="Wang J."/>
            <person name="Hu T."/>
            <person name="Zhou J."/>
            <person name="Zhang Y."/>
            <person name="Zhao Y."/>
            <person name="Liu Y."/>
            <person name="Song Y."/>
            <person name="Tong Y."/>
            <person name="Lu Y."/>
            <person name="Yang J."/>
            <person name="Xu C."/>
            <person name="Jia M."/>
            <person name="Peters R.J."/>
            <person name="Huang L."/>
            <person name="Gao W."/>
        </authorList>
    </citation>
    <scope>NUCLEOTIDE SEQUENCE [LARGE SCALE GENOMIC DNA]</scope>
    <source>
        <strain evidence="18">cv. XIE 37</strain>
        <tissue evidence="17">Leaf</tissue>
    </source>
</reference>
<dbReference type="CDD" id="cd14066">
    <property type="entry name" value="STKc_IRAK"/>
    <property type="match status" value="1"/>
</dbReference>
<dbReference type="PANTHER" id="PTHR34590">
    <property type="entry name" value="OS03G0124300 PROTEIN-RELATED"/>
    <property type="match status" value="1"/>
</dbReference>
<evidence type="ECO:0000256" key="12">
    <source>
        <dbReference type="PROSITE-ProRule" id="PRU10141"/>
    </source>
</evidence>
<evidence type="ECO:0000256" key="13">
    <source>
        <dbReference type="SAM" id="MobiDB-lite"/>
    </source>
</evidence>
<dbReference type="InterPro" id="IPR017441">
    <property type="entry name" value="Protein_kinase_ATP_BS"/>
</dbReference>
<evidence type="ECO:0000256" key="14">
    <source>
        <dbReference type="SAM" id="Phobius"/>
    </source>
</evidence>
<dbReference type="InParanoid" id="A0A7J7DRB5"/>
<evidence type="ECO:0000256" key="15">
    <source>
        <dbReference type="SAM" id="SignalP"/>
    </source>
</evidence>
<dbReference type="FunFam" id="1.10.510.10:FF:000252">
    <property type="entry name" value="Receptor-like protein kinase FERONIA"/>
    <property type="match status" value="1"/>
</dbReference>
<keyword evidence="18" id="KW-1185">Reference proteome</keyword>
<keyword evidence="4 14" id="KW-0812">Transmembrane</keyword>
<dbReference type="AlphaFoldDB" id="A0A7J7DRB5"/>
<keyword evidence="6 12" id="KW-0547">Nucleotide-binding</keyword>
<feature type="domain" description="Protein kinase" evidence="16">
    <location>
        <begin position="534"/>
        <end position="810"/>
    </location>
</feature>
<dbReference type="EMBL" id="JAAARO010000004">
    <property type="protein sequence ID" value="KAF5748918.1"/>
    <property type="molecule type" value="Genomic_DNA"/>
</dbReference>
<protein>
    <submittedName>
        <fullName evidence="17">Putative Malectin/receptor-like protein kinase family protein</fullName>
    </submittedName>
</protein>
<feature type="compositionally biased region" description="Basic and acidic residues" evidence="13">
    <location>
        <begin position="871"/>
        <end position="883"/>
    </location>
</feature>
<evidence type="ECO:0000256" key="1">
    <source>
        <dbReference type="ARBA" id="ARBA00004479"/>
    </source>
</evidence>
<evidence type="ECO:0000256" key="6">
    <source>
        <dbReference type="ARBA" id="ARBA00022741"/>
    </source>
</evidence>
<dbReference type="PANTHER" id="PTHR34590:SF15">
    <property type="entry name" value="PROTEIN KINASE DOMAIN-CONTAINING PROTEIN"/>
    <property type="match status" value="1"/>
</dbReference>
<dbReference type="Proteomes" id="UP000593562">
    <property type="component" value="Unassembled WGS sequence"/>
</dbReference>
<name>A0A7J7DRB5_TRIWF</name>
<feature type="signal peptide" evidence="15">
    <location>
        <begin position="1"/>
        <end position="28"/>
    </location>
</feature>
<dbReference type="GO" id="GO:0005524">
    <property type="term" value="F:ATP binding"/>
    <property type="evidence" value="ECO:0007669"/>
    <property type="project" value="UniProtKB-UniRule"/>
</dbReference>
<dbReference type="Pfam" id="PF07714">
    <property type="entry name" value="PK_Tyr_Ser-Thr"/>
    <property type="match status" value="1"/>
</dbReference>
<feature type="transmembrane region" description="Helical" evidence="14">
    <location>
        <begin position="451"/>
        <end position="475"/>
    </location>
</feature>
<dbReference type="SUPFAM" id="SSF56112">
    <property type="entry name" value="Protein kinase-like (PK-like)"/>
    <property type="match status" value="1"/>
</dbReference>
<dbReference type="FunFam" id="3.30.200.20:FF:000645">
    <property type="entry name" value="Receptor-like protein kinase FERONIA"/>
    <property type="match status" value="1"/>
</dbReference>
<dbReference type="GO" id="GO:0004714">
    <property type="term" value="F:transmembrane receptor protein tyrosine kinase activity"/>
    <property type="evidence" value="ECO:0007669"/>
    <property type="project" value="InterPro"/>
</dbReference>
<keyword evidence="8 12" id="KW-0067">ATP-binding</keyword>
<feature type="region of interest" description="Disordered" evidence="13">
    <location>
        <begin position="862"/>
        <end position="900"/>
    </location>
</feature>
<evidence type="ECO:0000256" key="9">
    <source>
        <dbReference type="ARBA" id="ARBA00022989"/>
    </source>
</evidence>
<evidence type="ECO:0000256" key="3">
    <source>
        <dbReference type="ARBA" id="ARBA00022679"/>
    </source>
</evidence>
<keyword evidence="5 15" id="KW-0732">Signal</keyword>
<dbReference type="OrthoDB" id="1720310at2759"/>
<dbReference type="InterPro" id="IPR001245">
    <property type="entry name" value="Ser-Thr/Tyr_kinase_cat_dom"/>
</dbReference>
<feature type="binding site" evidence="12">
    <location>
        <position position="563"/>
    </location>
    <ligand>
        <name>ATP</name>
        <dbReference type="ChEBI" id="CHEBI:30616"/>
    </ligand>
</feature>
<dbReference type="FunFam" id="2.60.120.430:FF:000007">
    <property type="entry name" value="FERONIA receptor-like kinase"/>
    <property type="match status" value="1"/>
</dbReference>
<dbReference type="Gene3D" id="3.30.200.20">
    <property type="entry name" value="Phosphorylase Kinase, domain 1"/>
    <property type="match status" value="1"/>
</dbReference>
<dbReference type="InterPro" id="IPR011009">
    <property type="entry name" value="Kinase-like_dom_sf"/>
</dbReference>
<dbReference type="InterPro" id="IPR045272">
    <property type="entry name" value="ANXUR1/2-like"/>
</dbReference>
<evidence type="ECO:0000313" key="18">
    <source>
        <dbReference type="Proteomes" id="UP000593562"/>
    </source>
</evidence>
<evidence type="ECO:0000256" key="2">
    <source>
        <dbReference type="ARBA" id="ARBA00022527"/>
    </source>
</evidence>
<gene>
    <name evidence="17" type="ORF">HS088_TW04G00879</name>
</gene>
<dbReference type="InterPro" id="IPR008271">
    <property type="entry name" value="Ser/Thr_kinase_AS"/>
</dbReference>
<evidence type="ECO:0000256" key="8">
    <source>
        <dbReference type="ARBA" id="ARBA00022840"/>
    </source>
</evidence>
<dbReference type="PROSITE" id="PS00107">
    <property type="entry name" value="PROTEIN_KINASE_ATP"/>
    <property type="match status" value="1"/>
</dbReference>
<evidence type="ECO:0000256" key="11">
    <source>
        <dbReference type="ARBA" id="ARBA00023180"/>
    </source>
</evidence>